<reference evidence="1 2" key="1">
    <citation type="journal article" date="2016" name="Nat. Commun.">
        <title>Thousands of microbial genomes shed light on interconnected biogeochemical processes in an aquifer system.</title>
        <authorList>
            <person name="Anantharaman K."/>
            <person name="Brown C.T."/>
            <person name="Hug L.A."/>
            <person name="Sharon I."/>
            <person name="Castelle C.J."/>
            <person name="Probst A.J."/>
            <person name="Thomas B.C."/>
            <person name="Singh A."/>
            <person name="Wilkins M.J."/>
            <person name="Karaoz U."/>
            <person name="Brodie E.L."/>
            <person name="Williams K.H."/>
            <person name="Hubbard S.S."/>
            <person name="Banfield J.F."/>
        </authorList>
    </citation>
    <scope>NUCLEOTIDE SEQUENCE [LARGE SCALE GENOMIC DNA]</scope>
</reference>
<evidence type="ECO:0000313" key="1">
    <source>
        <dbReference type="EMBL" id="OGC14905.1"/>
    </source>
</evidence>
<evidence type="ECO:0000313" key="2">
    <source>
        <dbReference type="Proteomes" id="UP000177905"/>
    </source>
</evidence>
<dbReference type="EMBL" id="MEUA01000028">
    <property type="protein sequence ID" value="OGC14905.1"/>
    <property type="molecule type" value="Genomic_DNA"/>
</dbReference>
<organism evidence="1 2">
    <name type="scientific">candidate division WOR-1 bacterium RIFOXYB2_FULL_36_35</name>
    <dbReference type="NCBI Taxonomy" id="1802578"/>
    <lineage>
        <taxon>Bacteria</taxon>
        <taxon>Bacillati</taxon>
        <taxon>Saganbacteria</taxon>
    </lineage>
</organism>
<dbReference type="Gene3D" id="1.25.40.10">
    <property type="entry name" value="Tetratricopeptide repeat domain"/>
    <property type="match status" value="1"/>
</dbReference>
<comment type="caution">
    <text evidence="1">The sequence shown here is derived from an EMBL/GenBank/DDBJ whole genome shotgun (WGS) entry which is preliminary data.</text>
</comment>
<evidence type="ECO:0008006" key="3">
    <source>
        <dbReference type="Google" id="ProtNLM"/>
    </source>
</evidence>
<dbReference type="Proteomes" id="UP000177905">
    <property type="component" value="Unassembled WGS sequence"/>
</dbReference>
<name>A0A1F4S377_UNCSA</name>
<proteinExistence type="predicted"/>
<gene>
    <name evidence="1" type="ORF">A2290_07390</name>
</gene>
<dbReference type="AlphaFoldDB" id="A0A1F4S377"/>
<sequence length="268" mass="31276">MITYSAGVVSTPAARTTLATTALTFAKGYFDRHEYRSALSFLLSVDVGQWDYPNFRTVIKCYYLLEEYENALRYSEISLKRFPDMAIHSDTSDILRHLGRHSEADNFEQRQLKLLYESPDQKSREVVSAKVKSCLRFGFILKDKRSGNPTGDKCEAMRYFIEAYDIQRHIYRHEKVIRIFNGLVFAMQELSTLRFFDDFISRQSKNRETFLTAFKLAESIMTEALKDFNMKKRGIPQESQNEFLRALHAFKLIQERIKQIETIPSIAA</sequence>
<protein>
    <recommendedName>
        <fullName evidence="3">Outer membrane lipoprotein BamD-like domain-containing protein</fullName>
    </recommendedName>
</protein>
<accession>A0A1F4S377</accession>
<dbReference type="InterPro" id="IPR011990">
    <property type="entry name" value="TPR-like_helical_dom_sf"/>
</dbReference>